<dbReference type="Proteomes" id="UP001254165">
    <property type="component" value="Unassembled WGS sequence"/>
</dbReference>
<evidence type="ECO:0000256" key="1">
    <source>
        <dbReference type="SAM" id="MobiDB-lite"/>
    </source>
</evidence>
<sequence>MSKFWRLTGVFLLIGGLSLGGLWMIPNVRERVLWHLEAWRVQVRYALNPPQEAVFVPASTLPTPPVLLSPTPLSTVTPTRPSGEATLPHPTATMMPTPTPTPLPPEVHISGGRYYDQHGLWNYCAPATLAIALSYWGWQGDRTDIGRVVKPFEKDKNVMPYELADYVENYTNLRALVRAGGTLDLLKNLLAAGFPVVIEKGVYLRDYNGRLGWMGHYTVVSGYEEAARRFITQDAYFSPDYPVTYDDLLWQWRSFNYTFLVVYPPDREADLMAALGQYADVTASYRRAMEIASYEASVLSGLEQFFALFNYGTNLVNLQDYAGAARAYDQAFTLMANLPEDKRPWRIMWYQTGPYFAYYYTGRYWDVIRLAETTINAADQPYIEESFIWRARARLALGDTAGAADDVRTALDYHPGFPPAVELAQALQLQP</sequence>
<gene>
    <name evidence="3" type="ORF">QYE77_07340</name>
</gene>
<keyword evidence="4" id="KW-1185">Reference proteome</keyword>
<protein>
    <submittedName>
        <fullName evidence="3">C39 family peptidase</fullName>
    </submittedName>
</protein>
<evidence type="ECO:0000259" key="2">
    <source>
        <dbReference type="Pfam" id="PF13529"/>
    </source>
</evidence>
<name>A0ABU3NMK2_9CHLR</name>
<dbReference type="InterPro" id="IPR039564">
    <property type="entry name" value="Peptidase_C39-like"/>
</dbReference>
<dbReference type="InterPro" id="IPR011990">
    <property type="entry name" value="TPR-like_helical_dom_sf"/>
</dbReference>
<proteinExistence type="predicted"/>
<dbReference type="Pfam" id="PF13529">
    <property type="entry name" value="Peptidase_C39_2"/>
    <property type="match status" value="1"/>
</dbReference>
<feature type="compositionally biased region" description="Low complexity" evidence="1">
    <location>
        <begin position="71"/>
        <end position="96"/>
    </location>
</feature>
<dbReference type="Gene3D" id="1.25.40.10">
    <property type="entry name" value="Tetratricopeptide repeat domain"/>
    <property type="match status" value="1"/>
</dbReference>
<dbReference type="Gene3D" id="3.90.70.10">
    <property type="entry name" value="Cysteine proteinases"/>
    <property type="match status" value="1"/>
</dbReference>
<feature type="domain" description="Peptidase C39-like" evidence="2">
    <location>
        <begin position="114"/>
        <end position="236"/>
    </location>
</feature>
<comment type="caution">
    <text evidence="3">The sequence shown here is derived from an EMBL/GenBank/DDBJ whole genome shotgun (WGS) entry which is preliminary data.</text>
</comment>
<accession>A0ABU3NMK2</accession>
<dbReference type="SUPFAM" id="SSF48452">
    <property type="entry name" value="TPR-like"/>
    <property type="match status" value="1"/>
</dbReference>
<reference evidence="3 4" key="1">
    <citation type="submission" date="2023-07" db="EMBL/GenBank/DDBJ databases">
        <title>Novel species of Thermanaerothrix with wide hydrolytic capabilities.</title>
        <authorList>
            <person name="Zayulina K.S."/>
            <person name="Podosokorskaya O.A."/>
            <person name="Elcheninov A.G."/>
        </authorList>
    </citation>
    <scope>NUCLEOTIDE SEQUENCE [LARGE SCALE GENOMIC DNA]</scope>
    <source>
        <strain evidence="3 4">4228-RoL</strain>
    </source>
</reference>
<evidence type="ECO:0000313" key="3">
    <source>
        <dbReference type="EMBL" id="MDT8898081.1"/>
    </source>
</evidence>
<dbReference type="EMBL" id="JAUHMF010000001">
    <property type="protein sequence ID" value="MDT8898081.1"/>
    <property type="molecule type" value="Genomic_DNA"/>
</dbReference>
<dbReference type="RefSeq" id="WP_315624728.1">
    <property type="nucleotide sequence ID" value="NZ_JAUHMF010000001.1"/>
</dbReference>
<organism evidence="3 4">
    <name type="scientific">Thermanaerothrix solaris</name>
    <dbReference type="NCBI Taxonomy" id="3058434"/>
    <lineage>
        <taxon>Bacteria</taxon>
        <taxon>Bacillati</taxon>
        <taxon>Chloroflexota</taxon>
        <taxon>Anaerolineae</taxon>
        <taxon>Anaerolineales</taxon>
        <taxon>Anaerolineaceae</taxon>
        <taxon>Thermanaerothrix</taxon>
    </lineage>
</organism>
<feature type="region of interest" description="Disordered" evidence="1">
    <location>
        <begin position="71"/>
        <end position="99"/>
    </location>
</feature>
<evidence type="ECO:0000313" key="4">
    <source>
        <dbReference type="Proteomes" id="UP001254165"/>
    </source>
</evidence>